<comment type="caution">
    <text evidence="1">The sequence shown here is derived from an EMBL/GenBank/DDBJ whole genome shotgun (WGS) entry which is preliminary data.</text>
</comment>
<protein>
    <submittedName>
        <fullName evidence="1">Uncharacterized protein</fullName>
    </submittedName>
</protein>
<reference evidence="1 2" key="2">
    <citation type="journal article" date="2022" name="Mol. Ecol. Resour.">
        <title>The genomes of chicory, endive, great burdock and yacon provide insights into Asteraceae paleo-polyploidization history and plant inulin production.</title>
        <authorList>
            <person name="Fan W."/>
            <person name="Wang S."/>
            <person name="Wang H."/>
            <person name="Wang A."/>
            <person name="Jiang F."/>
            <person name="Liu H."/>
            <person name="Zhao H."/>
            <person name="Xu D."/>
            <person name="Zhang Y."/>
        </authorList>
    </citation>
    <scope>NUCLEOTIDE SEQUENCE [LARGE SCALE GENOMIC DNA]</scope>
    <source>
        <strain evidence="2">cv. Yunnan</strain>
        <tissue evidence="1">Leaves</tissue>
    </source>
</reference>
<dbReference type="EMBL" id="CM042032">
    <property type="protein sequence ID" value="KAI3777024.1"/>
    <property type="molecule type" value="Genomic_DNA"/>
</dbReference>
<organism evidence="1 2">
    <name type="scientific">Smallanthus sonchifolius</name>
    <dbReference type="NCBI Taxonomy" id="185202"/>
    <lineage>
        <taxon>Eukaryota</taxon>
        <taxon>Viridiplantae</taxon>
        <taxon>Streptophyta</taxon>
        <taxon>Embryophyta</taxon>
        <taxon>Tracheophyta</taxon>
        <taxon>Spermatophyta</taxon>
        <taxon>Magnoliopsida</taxon>
        <taxon>eudicotyledons</taxon>
        <taxon>Gunneridae</taxon>
        <taxon>Pentapetalae</taxon>
        <taxon>asterids</taxon>
        <taxon>campanulids</taxon>
        <taxon>Asterales</taxon>
        <taxon>Asteraceae</taxon>
        <taxon>Asteroideae</taxon>
        <taxon>Heliantheae alliance</taxon>
        <taxon>Millerieae</taxon>
        <taxon>Smallanthus</taxon>
    </lineage>
</organism>
<name>A0ACB9G083_9ASTR</name>
<reference evidence="2" key="1">
    <citation type="journal article" date="2022" name="Mol. Ecol. Resour.">
        <title>The genomes of chicory, endive, great burdock and yacon provide insights into Asteraceae palaeo-polyploidization history and plant inulin production.</title>
        <authorList>
            <person name="Fan W."/>
            <person name="Wang S."/>
            <person name="Wang H."/>
            <person name="Wang A."/>
            <person name="Jiang F."/>
            <person name="Liu H."/>
            <person name="Zhao H."/>
            <person name="Xu D."/>
            <person name="Zhang Y."/>
        </authorList>
    </citation>
    <scope>NUCLEOTIDE SEQUENCE [LARGE SCALE GENOMIC DNA]</scope>
    <source>
        <strain evidence="2">cv. Yunnan</strain>
    </source>
</reference>
<evidence type="ECO:0000313" key="2">
    <source>
        <dbReference type="Proteomes" id="UP001056120"/>
    </source>
</evidence>
<evidence type="ECO:0000313" key="1">
    <source>
        <dbReference type="EMBL" id="KAI3777024.1"/>
    </source>
</evidence>
<proteinExistence type="predicted"/>
<dbReference type="Proteomes" id="UP001056120">
    <property type="component" value="Linkage Group LG15"/>
</dbReference>
<keyword evidence="2" id="KW-1185">Reference proteome</keyword>
<accession>A0ACB9G083</accession>
<sequence>MGGGQISVKDDTRMYRLWDQDDNYIYGAAFGLTPVYDNPIMYTMETPNYTAPKEVYQTQRSMGQLSNKYSLTWTLPVDYGFYYMLRLHFCNIIPQYTIAVRLFSRSSLIIKLLRGRLIYSTGLKVAGILYSRITLCLLVILMADKANKICVLCARPVIIQSLPKQEVNLAEWGKFCHQKGILHNIIDPELRGVIAPECLRHFGAVAVSCLNDQGSDRTAMEKVVWDLEFALKLQEAAEKTVGWAVSENEESLFPIQGEVTNITDDDVFKGSTSTRNGTSSISTSYEGFKSETVGASDL</sequence>
<gene>
    <name evidence="1" type="ORF">L1987_46817</name>
</gene>